<dbReference type="Pfam" id="PF02682">
    <property type="entry name" value="CT_C_D"/>
    <property type="match status" value="1"/>
</dbReference>
<comment type="caution">
    <text evidence="5">The sequence shown here is derived from an EMBL/GenBank/DDBJ whole genome shotgun (WGS) entry which is preliminary data.</text>
</comment>
<dbReference type="OrthoDB" id="9778567at2"/>
<keyword evidence="1" id="KW-0547">Nucleotide-binding</keyword>
<name>A0A2U1K5P5_9BACI</name>
<dbReference type="PANTHER" id="PTHR34698:SF2">
    <property type="entry name" value="5-OXOPROLINASE SUBUNIT B"/>
    <property type="match status" value="1"/>
</dbReference>
<dbReference type="EMBL" id="QCZG01000005">
    <property type="protein sequence ID" value="PWA12840.1"/>
    <property type="molecule type" value="Genomic_DNA"/>
</dbReference>
<dbReference type="Proteomes" id="UP000245998">
    <property type="component" value="Unassembled WGS sequence"/>
</dbReference>
<dbReference type="GO" id="GO:0005524">
    <property type="term" value="F:ATP binding"/>
    <property type="evidence" value="ECO:0007669"/>
    <property type="project" value="UniProtKB-KW"/>
</dbReference>
<dbReference type="NCBIfam" id="TIGR00370">
    <property type="entry name" value="5-oxoprolinase subunit PxpB"/>
    <property type="match status" value="1"/>
</dbReference>
<dbReference type="GO" id="GO:0016787">
    <property type="term" value="F:hydrolase activity"/>
    <property type="evidence" value="ECO:0007669"/>
    <property type="project" value="UniProtKB-KW"/>
</dbReference>
<dbReference type="AlphaFoldDB" id="A0A2U1K5P5"/>
<dbReference type="InterPro" id="IPR010016">
    <property type="entry name" value="PxpB"/>
</dbReference>
<dbReference type="PANTHER" id="PTHR34698">
    <property type="entry name" value="5-OXOPROLINASE SUBUNIT B"/>
    <property type="match status" value="1"/>
</dbReference>
<evidence type="ECO:0000313" key="5">
    <source>
        <dbReference type="EMBL" id="PWA12840.1"/>
    </source>
</evidence>
<sequence>MGPTITPIGDCGIRIHFGDEVSVKTNQKIIAYKSLLEKKDCEGITDIVPGYTTLSLFYDPSRYTYKQMFHIIEEIHDKVKIAPEKKAVIYHIPTCYGEPYGVDLHVVAKCNGISPEEVIAIHSGKNYYIYMLGFLPGFPYLGGLEKRIATPRLDTPRLKVPAGSVGIAGEQTGIYPLDSPGGWRIIGRTPVKLFEPEREPSILFEAGNYIRFEPIEADEFHVIIEKVENAAYRIKTTEYVGG</sequence>
<dbReference type="Gene3D" id="2.40.100.10">
    <property type="entry name" value="Cyclophilin-like"/>
    <property type="match status" value="1"/>
</dbReference>
<dbReference type="SUPFAM" id="SSF50891">
    <property type="entry name" value="Cyclophilin-like"/>
    <property type="match status" value="1"/>
</dbReference>
<evidence type="ECO:0000259" key="4">
    <source>
        <dbReference type="SMART" id="SM00796"/>
    </source>
</evidence>
<dbReference type="InterPro" id="IPR029000">
    <property type="entry name" value="Cyclophilin-like_dom_sf"/>
</dbReference>
<feature type="domain" description="Carboxyltransferase" evidence="4">
    <location>
        <begin position="3"/>
        <end position="204"/>
    </location>
</feature>
<organism evidence="5 6">
    <name type="scientific">Pueribacillus theae</name>
    <dbReference type="NCBI Taxonomy" id="2171751"/>
    <lineage>
        <taxon>Bacteria</taxon>
        <taxon>Bacillati</taxon>
        <taxon>Bacillota</taxon>
        <taxon>Bacilli</taxon>
        <taxon>Bacillales</taxon>
        <taxon>Bacillaceae</taxon>
        <taxon>Pueribacillus</taxon>
    </lineage>
</organism>
<gene>
    <name evidence="5" type="ORF">DCC39_04125</name>
</gene>
<dbReference type="SUPFAM" id="SSF160467">
    <property type="entry name" value="PH0987 N-terminal domain-like"/>
    <property type="match status" value="1"/>
</dbReference>
<dbReference type="SMART" id="SM00796">
    <property type="entry name" value="AHS1"/>
    <property type="match status" value="1"/>
</dbReference>
<reference evidence="5 6" key="1">
    <citation type="submission" date="2018-04" db="EMBL/GenBank/DDBJ databases">
        <title>Camelliibacillus theae gen. nov., sp. nov., isolated from Pu'er tea.</title>
        <authorList>
            <person name="Niu L."/>
        </authorList>
    </citation>
    <scope>NUCLEOTIDE SEQUENCE [LARGE SCALE GENOMIC DNA]</scope>
    <source>
        <strain evidence="5 6">T8</strain>
    </source>
</reference>
<protein>
    <submittedName>
        <fullName evidence="5">Allophanate hydrolase</fullName>
    </submittedName>
</protein>
<evidence type="ECO:0000313" key="6">
    <source>
        <dbReference type="Proteomes" id="UP000245998"/>
    </source>
</evidence>
<dbReference type="RefSeq" id="WP_116553621.1">
    <property type="nucleotide sequence ID" value="NZ_QCZG01000005.1"/>
</dbReference>
<evidence type="ECO:0000256" key="3">
    <source>
        <dbReference type="ARBA" id="ARBA00022840"/>
    </source>
</evidence>
<dbReference type="Gene3D" id="3.30.1360.40">
    <property type="match status" value="1"/>
</dbReference>
<keyword evidence="6" id="KW-1185">Reference proteome</keyword>
<accession>A0A2U1K5P5</accession>
<keyword evidence="3" id="KW-0067">ATP-binding</keyword>
<evidence type="ECO:0000256" key="2">
    <source>
        <dbReference type="ARBA" id="ARBA00022801"/>
    </source>
</evidence>
<proteinExistence type="predicted"/>
<dbReference type="InterPro" id="IPR003833">
    <property type="entry name" value="CT_C_D"/>
</dbReference>
<evidence type="ECO:0000256" key="1">
    <source>
        <dbReference type="ARBA" id="ARBA00022741"/>
    </source>
</evidence>
<keyword evidence="2 5" id="KW-0378">Hydrolase</keyword>